<keyword evidence="9" id="KW-0119">Carbohydrate metabolism</keyword>
<evidence type="ECO:0000256" key="10">
    <source>
        <dbReference type="SAM" id="MobiDB-lite"/>
    </source>
</evidence>
<evidence type="ECO:0000256" key="2">
    <source>
        <dbReference type="ARBA" id="ARBA00006339"/>
    </source>
</evidence>
<evidence type="ECO:0000256" key="8">
    <source>
        <dbReference type="ARBA" id="ARBA00023180"/>
    </source>
</evidence>
<evidence type="ECO:0000256" key="7">
    <source>
        <dbReference type="ARBA" id="ARBA00023136"/>
    </source>
</evidence>
<proteinExistence type="inferred from homology"/>
<evidence type="ECO:0000256" key="4">
    <source>
        <dbReference type="ARBA" id="ARBA00022692"/>
    </source>
</evidence>
<keyword evidence="6 9" id="KW-0333">Golgi apparatus</keyword>
<keyword evidence="8 9" id="KW-0325">Glycoprotein</keyword>
<comment type="subcellular location">
    <subcellularLocation>
        <location evidence="1 9">Golgi apparatus membrane</location>
        <topology evidence="1 9">Single-pass type II membrane protein</topology>
    </subcellularLocation>
</comment>
<comment type="similarity">
    <text evidence="2 9">Belongs to the sulfotransferase 2 family.</text>
</comment>
<keyword evidence="5 9" id="KW-1133">Transmembrane helix</keyword>
<dbReference type="EMBL" id="OU015568">
    <property type="protein sequence ID" value="CAG5084723.1"/>
    <property type="molecule type" value="Genomic_DNA"/>
</dbReference>
<evidence type="ECO:0000256" key="5">
    <source>
        <dbReference type="ARBA" id="ARBA00022989"/>
    </source>
</evidence>
<evidence type="ECO:0000256" key="6">
    <source>
        <dbReference type="ARBA" id="ARBA00023034"/>
    </source>
</evidence>
<dbReference type="EC" id="2.8.2.-" evidence="9"/>
<evidence type="ECO:0000256" key="1">
    <source>
        <dbReference type="ARBA" id="ARBA00004323"/>
    </source>
</evidence>
<feature type="transmembrane region" description="Helical" evidence="9">
    <location>
        <begin position="12"/>
        <end position="30"/>
    </location>
</feature>
<keyword evidence="9" id="KW-0735">Signal-anchor</keyword>
<accession>A0ABN7RWE1</accession>
<dbReference type="Pfam" id="PF03567">
    <property type="entry name" value="Sulfotransfer_2"/>
    <property type="match status" value="1"/>
</dbReference>
<reference evidence="11 12" key="1">
    <citation type="submission" date="2021-04" db="EMBL/GenBank/DDBJ databases">
        <authorList>
            <person name="Bliznina A."/>
        </authorList>
    </citation>
    <scope>NUCLEOTIDE SEQUENCE [LARGE SCALE GENOMIC DNA]</scope>
</reference>
<evidence type="ECO:0000313" key="11">
    <source>
        <dbReference type="EMBL" id="CAG5084723.1"/>
    </source>
</evidence>
<evidence type="ECO:0000256" key="3">
    <source>
        <dbReference type="ARBA" id="ARBA00022679"/>
    </source>
</evidence>
<keyword evidence="12" id="KW-1185">Reference proteome</keyword>
<protein>
    <recommendedName>
        <fullName evidence="9">Carbohydrate sulfotransferase</fullName>
        <ecNumber evidence="9">2.8.2.-</ecNumber>
    </recommendedName>
</protein>
<evidence type="ECO:0000313" key="12">
    <source>
        <dbReference type="Proteomes" id="UP001158576"/>
    </source>
</evidence>
<feature type="region of interest" description="Disordered" evidence="10">
    <location>
        <begin position="63"/>
        <end position="86"/>
    </location>
</feature>
<keyword evidence="7 9" id="KW-0472">Membrane</keyword>
<dbReference type="Proteomes" id="UP001158576">
    <property type="component" value="Chromosome PAR"/>
</dbReference>
<gene>
    <name evidence="11" type="ORF">OKIOD_LOCUS2278</name>
</gene>
<dbReference type="InterPro" id="IPR018011">
    <property type="entry name" value="Carb_sulfotrans_8-10"/>
</dbReference>
<keyword evidence="3 9" id="KW-0808">Transferase</keyword>
<sequence length="356" mass="41595">MTVFGSGLARYFVSVLGLGVFFLGLNYVNYGRHTSLQAEKVACNQAPPQEIVKVVYRDRVVDSQQENSEEDGDEHNPPKIIYSPMDESGIRYPISDELKKDPHFETFQKRRKFLNNACRSIRSIFDTSISFKAKKHLHEAIKTGTNKDDEEKCIPSLAREGSPENHFYTGKDDYFTMITVRHPFARLHSAYKDKFRNKHPWMKYIRSKFGTYLDAMETEDMENEDYEYSFRAFLELMALSEYDQERDRHWKTIQTYCTPCHIEYDFVLKQETAMAENDFLMKVLNFDKTHPNLHVPGRYNSNVTARINMEEIAAPYKDVPRDIIEKIYISYFPDFVLYNYDVDEVFAVAGPPSDSA</sequence>
<evidence type="ECO:0000256" key="9">
    <source>
        <dbReference type="RuleBase" id="RU364020"/>
    </source>
</evidence>
<dbReference type="PANTHER" id="PTHR12137:SF54">
    <property type="entry name" value="CARBOHYDRATE SULFOTRANSFERASE"/>
    <property type="match status" value="1"/>
</dbReference>
<dbReference type="PANTHER" id="PTHR12137">
    <property type="entry name" value="CARBOHYDRATE SULFOTRANSFERASE"/>
    <property type="match status" value="1"/>
</dbReference>
<dbReference type="InterPro" id="IPR005331">
    <property type="entry name" value="Sulfotransferase"/>
</dbReference>
<organism evidence="11 12">
    <name type="scientific">Oikopleura dioica</name>
    <name type="common">Tunicate</name>
    <dbReference type="NCBI Taxonomy" id="34765"/>
    <lineage>
        <taxon>Eukaryota</taxon>
        <taxon>Metazoa</taxon>
        <taxon>Chordata</taxon>
        <taxon>Tunicata</taxon>
        <taxon>Appendicularia</taxon>
        <taxon>Copelata</taxon>
        <taxon>Oikopleuridae</taxon>
        <taxon>Oikopleura</taxon>
    </lineage>
</organism>
<name>A0ABN7RWE1_OIKDI</name>
<keyword evidence="4 9" id="KW-0812">Transmembrane</keyword>